<dbReference type="EMBL" id="NMUE01000039">
    <property type="protein sequence ID" value="RFA94300.1"/>
    <property type="molecule type" value="Genomic_DNA"/>
</dbReference>
<evidence type="ECO:0000313" key="3">
    <source>
        <dbReference type="EMBL" id="RFA98412.1"/>
    </source>
</evidence>
<evidence type="ECO:0000313" key="5">
    <source>
        <dbReference type="Proteomes" id="UP000257123"/>
    </source>
</evidence>
<evidence type="ECO:0000313" key="4">
    <source>
        <dbReference type="Proteomes" id="UP000256877"/>
    </source>
</evidence>
<feature type="compositionally biased region" description="Polar residues" evidence="1">
    <location>
        <begin position="66"/>
        <end position="92"/>
    </location>
</feature>
<accession>A0A371R3P8</accession>
<dbReference type="OrthoDB" id="28998at2157"/>
<protein>
    <submittedName>
        <fullName evidence="3">Uncharacterized protein</fullName>
    </submittedName>
</protein>
<feature type="region of interest" description="Disordered" evidence="1">
    <location>
        <begin position="55"/>
        <end position="108"/>
    </location>
</feature>
<dbReference type="Proteomes" id="UP000256877">
    <property type="component" value="Unassembled WGS sequence"/>
</dbReference>
<dbReference type="AlphaFoldDB" id="A0A371R3P8"/>
<dbReference type="EMBL" id="NMUF01000017">
    <property type="protein sequence ID" value="RFA98412.1"/>
    <property type="molecule type" value="Genomic_DNA"/>
</dbReference>
<evidence type="ECO:0000256" key="1">
    <source>
        <dbReference type="SAM" id="MobiDB-lite"/>
    </source>
</evidence>
<dbReference type="Proteomes" id="UP000257123">
    <property type="component" value="Unassembled WGS sequence"/>
</dbReference>
<name>A0A371R3P8_9CREN</name>
<organism evidence="3 4">
    <name type="scientific">Pyrobaculum aerophilum</name>
    <dbReference type="NCBI Taxonomy" id="13773"/>
    <lineage>
        <taxon>Archaea</taxon>
        <taxon>Thermoproteota</taxon>
        <taxon>Thermoprotei</taxon>
        <taxon>Thermoproteales</taxon>
        <taxon>Thermoproteaceae</taxon>
        <taxon>Pyrobaculum</taxon>
    </lineage>
</organism>
<gene>
    <name evidence="2" type="ORF">CGL51_10500</name>
    <name evidence="3" type="ORF">CGL52_07230</name>
</gene>
<reference evidence="4 5" key="1">
    <citation type="submission" date="2017-07" db="EMBL/GenBank/DDBJ databases">
        <title>Draft genome sequence of aerobic hyperthermophilic archaea, Pyrobaculum aerophilum YKB31 and YKB32.</title>
        <authorList>
            <person name="Mochizuki T."/>
            <person name="Berliner A.J."/>
            <person name="Yoshida-Takashima Y."/>
            <person name="Takaki Y."/>
            <person name="Nunoura T."/>
            <person name="Takai K."/>
        </authorList>
    </citation>
    <scope>NUCLEOTIDE SEQUENCE [LARGE SCALE GENOMIC DNA]</scope>
    <source>
        <strain evidence="2 5">YKB31</strain>
        <strain evidence="3 4">YKB32</strain>
    </source>
</reference>
<sequence>MLSELYKSGKIRKEALGVLANTIICIKTGCLASGPEAVFGNTVIQLAETITLTPQRRAAQKETKQTKPATTRKQTQLAQSKQTQKQEATQQPARVEKPAQQQVTQKEENRTSYDMLVALLANEAKVDKTKAEAVFEAITNYLAVYPSTGVIRLIEDVSRISKAEPRVVRTALEILRSADVVELREEGVVNLKKLVKRGGIPL</sequence>
<evidence type="ECO:0000313" key="2">
    <source>
        <dbReference type="EMBL" id="RFA94300.1"/>
    </source>
</evidence>
<proteinExistence type="predicted"/>
<dbReference type="RefSeq" id="WP_116421695.1">
    <property type="nucleotide sequence ID" value="NZ_NMUE01000039.1"/>
</dbReference>
<comment type="caution">
    <text evidence="3">The sequence shown here is derived from an EMBL/GenBank/DDBJ whole genome shotgun (WGS) entry which is preliminary data.</text>
</comment>